<name>A0A7U2MW76_ASPFN</name>
<dbReference type="VEuPathDB" id="FungiDB:F9C07_10242"/>
<sequence length="115" mass="13085">MAYNPQRAPPRAPRRRRPPQPPRYPGSHIVTLFTGNQELWFVQVKLDPGVVPSFEEYENAVKQGKAELTLQDNRKKDKEGQMPPPDGIEKLLDGIGEARLKSQRLPHIQPALCPR</sequence>
<gene>
    <name evidence="2" type="ORF">F9C07_10242</name>
</gene>
<keyword evidence="3" id="KW-1185">Reference proteome</keyword>
<dbReference type="EMBL" id="CP044618">
    <property type="protein sequence ID" value="QRD90960.1"/>
    <property type="molecule type" value="Genomic_DNA"/>
</dbReference>
<evidence type="ECO:0000313" key="3">
    <source>
        <dbReference type="Proteomes" id="UP000596276"/>
    </source>
</evidence>
<evidence type="ECO:0000256" key="1">
    <source>
        <dbReference type="SAM" id="MobiDB-lite"/>
    </source>
</evidence>
<evidence type="ECO:0000313" key="2">
    <source>
        <dbReference type="EMBL" id="QRD90960.1"/>
    </source>
</evidence>
<dbReference type="AlphaFoldDB" id="A0A7U2MW76"/>
<organism evidence="2 3">
    <name type="scientific">Aspergillus flavus (strain ATCC 200026 / FGSC A1120 / IAM 13836 / NRRL 3357 / JCM 12722 / SRRC 167)</name>
    <dbReference type="NCBI Taxonomy" id="332952"/>
    <lineage>
        <taxon>Eukaryota</taxon>
        <taxon>Fungi</taxon>
        <taxon>Dikarya</taxon>
        <taxon>Ascomycota</taxon>
        <taxon>Pezizomycotina</taxon>
        <taxon>Eurotiomycetes</taxon>
        <taxon>Eurotiomycetidae</taxon>
        <taxon>Eurotiales</taxon>
        <taxon>Aspergillaceae</taxon>
        <taxon>Aspergillus</taxon>
        <taxon>Aspergillus subgen. Circumdati</taxon>
    </lineage>
</organism>
<protein>
    <submittedName>
        <fullName evidence="2">Uncharacterized protein</fullName>
    </submittedName>
</protein>
<reference evidence="3" key="1">
    <citation type="journal article" date="2021" name="G3 (Bethesda)">
        <title>Chromosome assembled and annotated genome sequence of Aspergillus flavus NRRL 3357.</title>
        <authorList>
            <person name="Skerker J.M."/>
            <person name="Pianalto K.M."/>
            <person name="Mondo S.J."/>
            <person name="Yang K."/>
            <person name="Arkin A.P."/>
            <person name="Keller N.P."/>
            <person name="Grigoriev I.V."/>
            <person name="Louise Glass N.L."/>
        </authorList>
    </citation>
    <scope>NUCLEOTIDE SEQUENCE [LARGE SCALE GENOMIC DNA]</scope>
    <source>
        <strain evidence="3">ATCC 200026 / FGSC A1120 / IAM 13836 / NRRL 3357 / JCM 12722 / SRRC 167</strain>
    </source>
</reference>
<proteinExistence type="predicted"/>
<accession>A0A7U2MW76</accession>
<dbReference type="Proteomes" id="UP000596276">
    <property type="component" value="Chromosome 4"/>
</dbReference>
<feature type="region of interest" description="Disordered" evidence="1">
    <location>
        <begin position="1"/>
        <end position="26"/>
    </location>
</feature>
<feature type="region of interest" description="Disordered" evidence="1">
    <location>
        <begin position="68"/>
        <end position="87"/>
    </location>
</feature>